<reference evidence="3" key="1">
    <citation type="submission" date="2024-02" db="UniProtKB">
        <authorList>
            <consortium name="WormBaseParasite"/>
        </authorList>
    </citation>
    <scope>IDENTIFICATION</scope>
</reference>
<feature type="transmembrane region" description="Helical" evidence="1">
    <location>
        <begin position="381"/>
        <end position="403"/>
    </location>
</feature>
<dbReference type="Pfam" id="PF10321">
    <property type="entry name" value="7TM_GPCR_Srt"/>
    <property type="match status" value="1"/>
</dbReference>
<feature type="transmembrane region" description="Helical" evidence="1">
    <location>
        <begin position="284"/>
        <end position="307"/>
    </location>
</feature>
<dbReference type="PANTHER" id="PTHR23021">
    <property type="entry name" value="SERPENTINE RECEPTOR, CLASS T"/>
    <property type="match status" value="1"/>
</dbReference>
<evidence type="ECO:0000313" key="2">
    <source>
        <dbReference type="Proteomes" id="UP000887575"/>
    </source>
</evidence>
<dbReference type="WBParaSite" id="MBELARI_LOCUS14538">
    <property type="protein sequence ID" value="MBELARI_LOCUS14538"/>
    <property type="gene ID" value="MBELARI_LOCUS14538"/>
</dbReference>
<evidence type="ECO:0000256" key="1">
    <source>
        <dbReference type="SAM" id="Phobius"/>
    </source>
</evidence>
<feature type="transmembrane region" description="Helical" evidence="1">
    <location>
        <begin position="446"/>
        <end position="468"/>
    </location>
</feature>
<feature type="transmembrane region" description="Helical" evidence="1">
    <location>
        <begin position="248"/>
        <end position="272"/>
    </location>
</feature>
<accession>A0AAF3EKL1</accession>
<dbReference type="AlphaFoldDB" id="A0AAF3EKL1"/>
<dbReference type="Proteomes" id="UP000887575">
    <property type="component" value="Unassembled WGS sequence"/>
</dbReference>
<name>A0AAF3EKL1_9BILA</name>
<feature type="transmembrane region" description="Helical" evidence="1">
    <location>
        <begin position="129"/>
        <end position="152"/>
    </location>
</feature>
<keyword evidence="1" id="KW-1133">Transmembrane helix</keyword>
<sequence length="508" mass="57721">MGAYENEYEIESDYEKNSFANIMSFQSKKPPVMPSTRVPCKCRLTETSWAKNRRKHKAFIMIFSTLFIVVDAVFWSLIHLTSNESPLKELFSKGLFDALHAIFGTAIFLTYIVFCLIGLYGILFKRKAFLLTFIIYLFIVVLTCLPHIIYHITVKSDTKLLMSSFNLEFNATNLLENSFALRVFNYFHPQILPMLDQDCPSMSTELSVRNLRLGLFYFSIGLSYPAPYALCLIGMWKGGLMKILCYRILFLMGIVDILSAFPNSLVPGYLLITGDSVCTSPIVNLYGGGLSFFLWSIYCCLSIVLAVNRCVDSLLPQWQQAFFGGFRLWLWAGISSTIALLSLLSKNDFTFIWNNEMAAYFLDIDPNKSVEIPFLHFMSNVVGSSIITVLNMVMLFSMFRTAIKSEVGVSHVQKVIFIQCLLICSSVMLSSWLYASLQFFTLPPIFGFLAMIAWQFANGGPVLFYLIVNRTIRNEVKQIISCHGNQRRVYATNSNTANEVDLRKNSPN</sequence>
<feature type="transmembrane region" description="Helical" evidence="1">
    <location>
        <begin position="215"/>
        <end position="236"/>
    </location>
</feature>
<keyword evidence="1" id="KW-0472">Membrane</keyword>
<protein>
    <submittedName>
        <fullName evidence="3">Uncharacterized protein</fullName>
    </submittedName>
</protein>
<keyword evidence="2" id="KW-1185">Reference proteome</keyword>
<feature type="transmembrane region" description="Helical" evidence="1">
    <location>
        <begin position="58"/>
        <end position="78"/>
    </location>
</feature>
<feature type="transmembrane region" description="Helical" evidence="1">
    <location>
        <begin position="328"/>
        <end position="345"/>
    </location>
</feature>
<evidence type="ECO:0000313" key="3">
    <source>
        <dbReference type="WBParaSite" id="MBELARI_LOCUS14538"/>
    </source>
</evidence>
<organism evidence="2 3">
    <name type="scientific">Mesorhabditis belari</name>
    <dbReference type="NCBI Taxonomy" id="2138241"/>
    <lineage>
        <taxon>Eukaryota</taxon>
        <taxon>Metazoa</taxon>
        <taxon>Ecdysozoa</taxon>
        <taxon>Nematoda</taxon>
        <taxon>Chromadorea</taxon>
        <taxon>Rhabditida</taxon>
        <taxon>Rhabditina</taxon>
        <taxon>Rhabditomorpha</taxon>
        <taxon>Rhabditoidea</taxon>
        <taxon>Rhabditidae</taxon>
        <taxon>Mesorhabditinae</taxon>
        <taxon>Mesorhabditis</taxon>
    </lineage>
</organism>
<dbReference type="SUPFAM" id="SSF81321">
    <property type="entry name" value="Family A G protein-coupled receptor-like"/>
    <property type="match status" value="1"/>
</dbReference>
<proteinExistence type="predicted"/>
<keyword evidence="1" id="KW-0812">Transmembrane</keyword>
<feature type="transmembrane region" description="Helical" evidence="1">
    <location>
        <begin position="415"/>
        <end position="434"/>
    </location>
</feature>
<dbReference type="PANTHER" id="PTHR23021:SF11">
    <property type="entry name" value="SERPENTINE RECEPTOR, CLASS T"/>
    <property type="match status" value="1"/>
</dbReference>
<dbReference type="InterPro" id="IPR019425">
    <property type="entry name" value="7TM_GPCR_serpentine_rcpt_Srt"/>
</dbReference>
<feature type="transmembrane region" description="Helical" evidence="1">
    <location>
        <begin position="98"/>
        <end position="122"/>
    </location>
</feature>